<dbReference type="Pfam" id="PF12224">
    <property type="entry name" value="Amidoligase_2"/>
    <property type="match status" value="1"/>
</dbReference>
<dbReference type="SUPFAM" id="SSF57716">
    <property type="entry name" value="Glucocorticoid receptor-like (DNA-binding domain)"/>
    <property type="match status" value="1"/>
</dbReference>
<evidence type="ECO:0000313" key="5">
    <source>
        <dbReference type="Proteomes" id="UP000183404"/>
    </source>
</evidence>
<organism evidence="4 5">
    <name type="scientific">Thermoanaerobacter thermohydrosulfuricus</name>
    <name type="common">Clostridium thermohydrosulfuricum</name>
    <dbReference type="NCBI Taxonomy" id="1516"/>
    <lineage>
        <taxon>Bacteria</taxon>
        <taxon>Bacillati</taxon>
        <taxon>Bacillota</taxon>
        <taxon>Clostridia</taxon>
        <taxon>Thermoanaerobacterales</taxon>
        <taxon>Thermoanaerobacteraceae</taxon>
        <taxon>Thermoanaerobacter</taxon>
    </lineage>
</organism>
<dbReference type="GO" id="GO:0016874">
    <property type="term" value="F:ligase activity"/>
    <property type="evidence" value="ECO:0007669"/>
    <property type="project" value="UniProtKB-KW"/>
</dbReference>
<dbReference type="PROSITE" id="PS50023">
    <property type="entry name" value="LIM_DOMAIN_2"/>
    <property type="match status" value="1"/>
</dbReference>
<dbReference type="SMART" id="SM00132">
    <property type="entry name" value="LIM"/>
    <property type="match status" value="2"/>
</dbReference>
<protein>
    <submittedName>
        <fullName evidence="4">Putative amidoligase enzyme</fullName>
    </submittedName>
</protein>
<proteinExistence type="predicted"/>
<keyword evidence="4" id="KW-0436">Ligase</keyword>
<reference evidence="4 5" key="1">
    <citation type="submission" date="2016-10" db="EMBL/GenBank/DDBJ databases">
        <authorList>
            <person name="de Groot N.N."/>
        </authorList>
    </citation>
    <scope>NUCLEOTIDE SEQUENCE [LARGE SCALE GENOMIC DNA]</scope>
    <source>
        <strain evidence="4 5">DSM 569</strain>
    </source>
</reference>
<feature type="domain" description="LIM zinc-binding" evidence="3">
    <location>
        <begin position="132"/>
        <end position="199"/>
    </location>
</feature>
<evidence type="ECO:0000259" key="3">
    <source>
        <dbReference type="PROSITE" id="PS50023"/>
    </source>
</evidence>
<dbReference type="RefSeq" id="WP_167353652.1">
    <property type="nucleotide sequence ID" value="NZ_FNBS01000069.1"/>
</dbReference>
<gene>
    <name evidence="4" type="ORF">SAMN04244560_02268</name>
</gene>
<dbReference type="Gene3D" id="2.10.110.10">
    <property type="entry name" value="Cysteine Rich Protein"/>
    <property type="match status" value="3"/>
</dbReference>
<dbReference type="CDD" id="cd08368">
    <property type="entry name" value="LIM"/>
    <property type="match status" value="3"/>
</dbReference>
<evidence type="ECO:0000313" key="4">
    <source>
        <dbReference type="EMBL" id="SDG38715.1"/>
    </source>
</evidence>
<sequence>MEKVHCFTCDVEILKEEAILAPDENFYCKDCFNKYWVQTDCGHTVLKDDVYEVGGKTYCGYCFEELEIKCSSCNKTIKEKDAYIYGNEYYCEECFYDLFTKCAGCGRIIQKETAFKFAGDYYCDDCSDENFVECAECGEIIHIEDAQEYEGRYYCNNCFEDNYVMCYQCGHIVSIDDAFYYEADGEYYCNDCFNDYFVRCDNCGEWVHESDACFDDNITICRYCRENYFVTCNSCGNFVHERDVYYDENSDSYYCEACWEEVENEYRVIHHHDYKPTPEFYGSNNRNDLFLGVELEVDEGGEYDEKAQEIIDIMGDFIYCKHDGSLNSGFEIVSHPATLEYHRNKANWDEALEELKRLGYKSHDAETCGLHVHMSRRAFGSSEQEQDLNIMKLLYLVEKFWDKMKEFSRRTERQINSWAARYGLTESVNELLDRAKGAGRYHAINLQPYYTIEIRIFRGTLKYNTFIATLEFCQYLYDTVINSSIEELQQMTWRDFIKAIPEAYKELLIYLEERKLLPQAEEMLLA</sequence>
<name>A0A1G7TTY9_THETY</name>
<dbReference type="AlphaFoldDB" id="A0A1G7TTY9"/>
<accession>A0A1G7TTY9</accession>
<keyword evidence="2" id="KW-0862">Zinc</keyword>
<evidence type="ECO:0000256" key="2">
    <source>
        <dbReference type="ARBA" id="ARBA00022833"/>
    </source>
</evidence>
<evidence type="ECO:0000256" key="1">
    <source>
        <dbReference type="ARBA" id="ARBA00022723"/>
    </source>
</evidence>
<dbReference type="Proteomes" id="UP000183404">
    <property type="component" value="Unassembled WGS sequence"/>
</dbReference>
<dbReference type="InterPro" id="IPR001781">
    <property type="entry name" value="Znf_LIM"/>
</dbReference>
<dbReference type="GO" id="GO:0046872">
    <property type="term" value="F:metal ion binding"/>
    <property type="evidence" value="ECO:0007669"/>
    <property type="project" value="UniProtKB-KW"/>
</dbReference>
<dbReference type="InterPro" id="IPR022025">
    <property type="entry name" value="Amidoligase_2"/>
</dbReference>
<keyword evidence="1" id="KW-0479">Metal-binding</keyword>
<dbReference type="EMBL" id="FNBS01000069">
    <property type="protein sequence ID" value="SDG38715.1"/>
    <property type="molecule type" value="Genomic_DNA"/>
</dbReference>